<evidence type="ECO:0000256" key="9">
    <source>
        <dbReference type="ARBA" id="ARBA00025772"/>
    </source>
</evidence>
<evidence type="ECO:0000256" key="6">
    <source>
        <dbReference type="ARBA" id="ARBA00022692"/>
    </source>
</evidence>
<comment type="subcellular location">
    <subcellularLocation>
        <location evidence="1">Cell inner membrane</location>
        <topology evidence="1">Single-pass membrane protein</topology>
    </subcellularLocation>
</comment>
<keyword evidence="5" id="KW-0997">Cell inner membrane</keyword>
<dbReference type="InterPro" id="IPR045584">
    <property type="entry name" value="Pilin-like"/>
</dbReference>
<feature type="domain" description="General secretion pathway GspH" evidence="12">
    <location>
        <begin position="51"/>
        <end position="144"/>
    </location>
</feature>
<comment type="similarity">
    <text evidence="9">Belongs to the GSP H family.</text>
</comment>
<accession>A0ABT3SS61</accession>
<dbReference type="NCBIfam" id="TIGR02532">
    <property type="entry name" value="IV_pilin_GFxxxE"/>
    <property type="match status" value="1"/>
</dbReference>
<dbReference type="Pfam" id="PF07963">
    <property type="entry name" value="N_methyl"/>
    <property type="match status" value="1"/>
</dbReference>
<evidence type="ECO:0000313" key="14">
    <source>
        <dbReference type="Proteomes" id="UP001143307"/>
    </source>
</evidence>
<evidence type="ECO:0000256" key="4">
    <source>
        <dbReference type="ARBA" id="ARBA00022481"/>
    </source>
</evidence>
<dbReference type="SUPFAM" id="SSF54523">
    <property type="entry name" value="Pili subunits"/>
    <property type="match status" value="1"/>
</dbReference>
<evidence type="ECO:0000256" key="5">
    <source>
        <dbReference type="ARBA" id="ARBA00022519"/>
    </source>
</evidence>
<keyword evidence="14" id="KW-1185">Reference proteome</keyword>
<evidence type="ECO:0000256" key="10">
    <source>
        <dbReference type="ARBA" id="ARBA00030775"/>
    </source>
</evidence>
<dbReference type="Pfam" id="PF12019">
    <property type="entry name" value="GspH"/>
    <property type="match status" value="1"/>
</dbReference>
<dbReference type="Proteomes" id="UP001143307">
    <property type="component" value="Unassembled WGS sequence"/>
</dbReference>
<keyword evidence="4" id="KW-0488">Methylation</keyword>
<keyword evidence="8 11" id="KW-0472">Membrane</keyword>
<gene>
    <name evidence="13" type="ORF">EYC87_00950</name>
</gene>
<evidence type="ECO:0000256" key="3">
    <source>
        <dbReference type="ARBA" id="ARBA00022475"/>
    </source>
</evidence>
<evidence type="ECO:0000313" key="13">
    <source>
        <dbReference type="EMBL" id="MCX2972152.1"/>
    </source>
</evidence>
<reference evidence="13" key="1">
    <citation type="submission" date="2019-02" db="EMBL/GenBank/DDBJ databases">
        <authorList>
            <person name="Li S.-H."/>
        </authorList>
    </citation>
    <scope>NUCLEOTIDE SEQUENCE</scope>
    <source>
        <strain evidence="13">IMCC8485</strain>
    </source>
</reference>
<proteinExistence type="inferred from homology"/>
<dbReference type="InterPro" id="IPR022346">
    <property type="entry name" value="T2SS_GspH"/>
</dbReference>
<organism evidence="13 14">
    <name type="scientific">Candidatus Seongchinamella marina</name>
    <dbReference type="NCBI Taxonomy" id="2518990"/>
    <lineage>
        <taxon>Bacteria</taxon>
        <taxon>Pseudomonadati</taxon>
        <taxon>Pseudomonadota</taxon>
        <taxon>Gammaproteobacteria</taxon>
        <taxon>Cellvibrionales</taxon>
        <taxon>Halieaceae</taxon>
        <taxon>Seongchinamella</taxon>
    </lineage>
</organism>
<evidence type="ECO:0000256" key="1">
    <source>
        <dbReference type="ARBA" id="ARBA00004377"/>
    </source>
</evidence>
<keyword evidence="7 11" id="KW-1133">Transmembrane helix</keyword>
<comment type="caution">
    <text evidence="13">The sequence shown here is derived from an EMBL/GenBank/DDBJ whole genome shotgun (WGS) entry which is preliminary data.</text>
</comment>
<protein>
    <recommendedName>
        <fullName evidence="2">Type II secretion system protein H</fullName>
    </recommendedName>
    <alternativeName>
        <fullName evidence="10">General secretion pathway protein H</fullName>
    </alternativeName>
</protein>
<dbReference type="InterPro" id="IPR012902">
    <property type="entry name" value="N_methyl_site"/>
</dbReference>
<keyword evidence="6 11" id="KW-0812">Transmembrane</keyword>
<evidence type="ECO:0000256" key="8">
    <source>
        <dbReference type="ARBA" id="ARBA00023136"/>
    </source>
</evidence>
<evidence type="ECO:0000256" key="2">
    <source>
        <dbReference type="ARBA" id="ARBA00021549"/>
    </source>
</evidence>
<feature type="transmembrane region" description="Helical" evidence="11">
    <location>
        <begin position="21"/>
        <end position="43"/>
    </location>
</feature>
<name>A0ABT3SS61_9GAMM</name>
<sequence length="157" mass="17215">MTACAQQPIRRPQPGFTMVELLVAIAIVGLLMAVTVPGSMRFYQSIQYRQAVRDVLTTLGQARHQAMDKGQAQNVGFDAERGQIQFYDDVVQLPKGFEMTVTTASEVNQQNLGVIRFYPEGGSTGGDIDVTSPRGRGVRISVDWLMGSVSQEAYDVN</sequence>
<dbReference type="EMBL" id="SHNP01000001">
    <property type="protein sequence ID" value="MCX2972152.1"/>
    <property type="molecule type" value="Genomic_DNA"/>
</dbReference>
<dbReference type="Gene3D" id="3.30.700.10">
    <property type="entry name" value="Glycoprotein, Type 4 Pilin"/>
    <property type="match status" value="1"/>
</dbReference>
<evidence type="ECO:0000256" key="11">
    <source>
        <dbReference type="SAM" id="Phobius"/>
    </source>
</evidence>
<keyword evidence="3" id="KW-1003">Cell membrane</keyword>
<evidence type="ECO:0000256" key="7">
    <source>
        <dbReference type="ARBA" id="ARBA00022989"/>
    </source>
</evidence>
<evidence type="ECO:0000259" key="12">
    <source>
        <dbReference type="Pfam" id="PF12019"/>
    </source>
</evidence>
<dbReference type="RefSeq" id="WP_050756560.1">
    <property type="nucleotide sequence ID" value="NZ_SHNP01000001.1"/>
</dbReference>